<comment type="caution">
    <text evidence="13">The sequence shown here is derived from an EMBL/GenBank/DDBJ whole genome shotgun (WGS) entry which is preliminary data.</text>
</comment>
<dbReference type="InterPro" id="IPR036643">
    <property type="entry name" value="RNApol_insert_sf"/>
</dbReference>
<keyword evidence="7 11" id="KW-0804">Transcription</keyword>
<dbReference type="GO" id="GO:0003899">
    <property type="term" value="F:DNA-directed RNA polymerase activity"/>
    <property type="evidence" value="ECO:0007669"/>
    <property type="project" value="UniProtKB-UniRule"/>
</dbReference>
<evidence type="ECO:0000256" key="10">
    <source>
        <dbReference type="ARBA" id="ARBA00048552"/>
    </source>
</evidence>
<dbReference type="Gene3D" id="3.30.1360.10">
    <property type="entry name" value="RNA polymerase, RBP11-like subunit"/>
    <property type="match status" value="1"/>
</dbReference>
<evidence type="ECO:0000256" key="2">
    <source>
        <dbReference type="ARBA" id="ARBA00012418"/>
    </source>
</evidence>
<dbReference type="GO" id="GO:0005737">
    <property type="term" value="C:cytoplasm"/>
    <property type="evidence" value="ECO:0007669"/>
    <property type="project" value="UniProtKB-ARBA"/>
</dbReference>
<evidence type="ECO:0000256" key="4">
    <source>
        <dbReference type="ARBA" id="ARBA00022478"/>
    </source>
</evidence>
<dbReference type="NCBIfam" id="NF003513">
    <property type="entry name" value="PRK05182.1-2"/>
    <property type="match status" value="1"/>
</dbReference>
<dbReference type="GO" id="GO:0046983">
    <property type="term" value="F:protein dimerization activity"/>
    <property type="evidence" value="ECO:0007669"/>
    <property type="project" value="InterPro"/>
</dbReference>
<dbReference type="Gene3D" id="1.10.150.20">
    <property type="entry name" value="5' to 3' exonuclease, C-terminal subdomain"/>
    <property type="match status" value="1"/>
</dbReference>
<dbReference type="NCBIfam" id="NF003519">
    <property type="entry name" value="PRK05182.2-5"/>
    <property type="match status" value="1"/>
</dbReference>
<dbReference type="SUPFAM" id="SSF55257">
    <property type="entry name" value="RBP11-like subunits of RNA polymerase"/>
    <property type="match status" value="1"/>
</dbReference>
<dbReference type="SMART" id="SM00662">
    <property type="entry name" value="RPOLD"/>
    <property type="match status" value="1"/>
</dbReference>
<keyword evidence="6 11" id="KW-0548">Nucleotidyltransferase</keyword>
<dbReference type="AlphaFoldDB" id="A0A2A4X7C2"/>
<dbReference type="GO" id="GO:0000428">
    <property type="term" value="C:DNA-directed RNA polymerase complex"/>
    <property type="evidence" value="ECO:0007669"/>
    <property type="project" value="UniProtKB-KW"/>
</dbReference>
<dbReference type="Gene3D" id="2.170.120.12">
    <property type="entry name" value="DNA-directed RNA polymerase, insert domain"/>
    <property type="match status" value="1"/>
</dbReference>
<evidence type="ECO:0000256" key="1">
    <source>
        <dbReference type="ARBA" id="ARBA00007123"/>
    </source>
</evidence>
<evidence type="ECO:0000256" key="8">
    <source>
        <dbReference type="ARBA" id="ARBA00032524"/>
    </source>
</evidence>
<comment type="catalytic activity">
    <reaction evidence="10 11">
        <text>RNA(n) + a ribonucleoside 5'-triphosphate = RNA(n+1) + diphosphate</text>
        <dbReference type="Rhea" id="RHEA:21248"/>
        <dbReference type="Rhea" id="RHEA-COMP:14527"/>
        <dbReference type="Rhea" id="RHEA-COMP:17342"/>
        <dbReference type="ChEBI" id="CHEBI:33019"/>
        <dbReference type="ChEBI" id="CHEBI:61557"/>
        <dbReference type="ChEBI" id="CHEBI:140395"/>
        <dbReference type="EC" id="2.7.7.6"/>
    </reaction>
</comment>
<comment type="similarity">
    <text evidence="1 11">Belongs to the RNA polymerase alpha chain family.</text>
</comment>
<comment type="function">
    <text evidence="11">DNA-dependent RNA polymerase catalyzes the transcription of DNA into RNA using the four ribonucleoside triphosphates as substrates.</text>
</comment>
<dbReference type="HAMAP" id="MF_00059">
    <property type="entry name" value="RNApol_bact_RpoA"/>
    <property type="match status" value="1"/>
</dbReference>
<evidence type="ECO:0000256" key="6">
    <source>
        <dbReference type="ARBA" id="ARBA00022695"/>
    </source>
</evidence>
<keyword evidence="4 11" id="KW-0240">DNA-directed RNA polymerase</keyword>
<dbReference type="Pfam" id="PF01193">
    <property type="entry name" value="RNA_pol_L"/>
    <property type="match status" value="1"/>
</dbReference>
<evidence type="ECO:0000313" key="13">
    <source>
        <dbReference type="EMBL" id="PCI78404.1"/>
    </source>
</evidence>
<name>A0A2A4X7C2_UNCAE</name>
<dbReference type="SUPFAM" id="SSF47789">
    <property type="entry name" value="C-terminal domain of RNA polymerase alpha subunit"/>
    <property type="match status" value="1"/>
</dbReference>
<comment type="domain">
    <text evidence="11">The N-terminal domain is essential for RNAP assembly and basal transcription, whereas the C-terminal domain is involved in interaction with transcriptional regulators and with upstream promoter elements.</text>
</comment>
<reference evidence="14" key="1">
    <citation type="submission" date="2017-08" db="EMBL/GenBank/DDBJ databases">
        <title>A dynamic microbial community with high functional redundancy inhabits the cold, oxic subseafloor aquifer.</title>
        <authorList>
            <person name="Tully B.J."/>
            <person name="Wheat C.G."/>
            <person name="Glazer B.T."/>
            <person name="Huber J.A."/>
        </authorList>
    </citation>
    <scope>NUCLEOTIDE SEQUENCE [LARGE SCALE GENOMIC DNA]</scope>
</reference>
<evidence type="ECO:0000256" key="11">
    <source>
        <dbReference type="HAMAP-Rule" id="MF_00059"/>
    </source>
</evidence>
<evidence type="ECO:0000256" key="3">
    <source>
        <dbReference type="ARBA" id="ARBA00015972"/>
    </source>
</evidence>
<dbReference type="InterPro" id="IPR011773">
    <property type="entry name" value="DNA-dir_RpoA"/>
</dbReference>
<feature type="region of interest" description="Alpha N-terminal domain (alpha-NTD)" evidence="11">
    <location>
        <begin position="1"/>
        <end position="262"/>
    </location>
</feature>
<dbReference type="Pfam" id="PF03118">
    <property type="entry name" value="RNA_pol_A_CTD"/>
    <property type="match status" value="1"/>
</dbReference>
<evidence type="ECO:0000313" key="14">
    <source>
        <dbReference type="Proteomes" id="UP000218775"/>
    </source>
</evidence>
<dbReference type="EC" id="2.7.7.6" evidence="2 11"/>
<keyword evidence="5 11" id="KW-0808">Transferase</keyword>
<dbReference type="Proteomes" id="UP000218775">
    <property type="component" value="Unassembled WGS sequence"/>
</dbReference>
<proteinExistence type="inferred from homology"/>
<comment type="subunit">
    <text evidence="11">Homodimer. The RNAP catalytic core consists of 2 alpha, 1 beta, 1 beta' and 1 omega subunit. When a sigma factor is associated with the core the holoenzyme is formed, which can initiate transcription.</text>
</comment>
<dbReference type="GO" id="GO:0003677">
    <property type="term" value="F:DNA binding"/>
    <property type="evidence" value="ECO:0007669"/>
    <property type="project" value="UniProtKB-UniRule"/>
</dbReference>
<protein>
    <recommendedName>
        <fullName evidence="3 11">DNA-directed RNA polymerase subunit alpha</fullName>
        <shortName evidence="11">RNAP subunit alpha</shortName>
        <ecNumber evidence="2 11">2.7.7.6</ecNumber>
    </recommendedName>
    <alternativeName>
        <fullName evidence="9 11">RNA polymerase subunit alpha</fullName>
    </alternativeName>
    <alternativeName>
        <fullName evidence="8 11">Transcriptase subunit alpha</fullName>
    </alternativeName>
</protein>
<sequence>MAVKYGQFRLPTKVAVEEKSDVQDQQHSSCFRRFVAEPFERGYGHTVGNSLRRIMMTSIEAYAIMSFLFEGVSQEFTAVEGVIEDMTHIILNIKGILIRKSDDVEHATRVKQLVKTLDISAADLEESGGKFAVCAKHMIDSPDFELVNPDHYLFTVTIPLTKRVSFKVGRGRGYVAAERHELVDRVVDEIVIDSAFSPVTQVNYFVENTRVGQDTDYDKLIMEVTTDGRVTPEEALVFSAQINVHHFSSFESLSFFEQISFDEDENEMDSDKDELLAKLSLKINEIELSVRSTNCLNQANVDTIAQLVVMPESEMLRFRNFGKKSLNEIKAKLEDMGLHLGMDLSSYGINATNVTEIVQEYLKEKSGQEA</sequence>
<dbReference type="InterPro" id="IPR011260">
    <property type="entry name" value="RNAP_asu_C"/>
</dbReference>
<evidence type="ECO:0000259" key="12">
    <source>
        <dbReference type="SMART" id="SM00662"/>
    </source>
</evidence>
<evidence type="ECO:0000256" key="7">
    <source>
        <dbReference type="ARBA" id="ARBA00023163"/>
    </source>
</evidence>
<dbReference type="NCBIfam" id="TIGR02027">
    <property type="entry name" value="rpoA"/>
    <property type="match status" value="1"/>
</dbReference>
<feature type="region of interest" description="Alpha C-terminal domain (alpha-CTD)" evidence="11">
    <location>
        <begin position="276"/>
        <end position="370"/>
    </location>
</feature>
<feature type="domain" description="DNA-directed RNA polymerase RpoA/D/Rpb3-type" evidence="12">
    <location>
        <begin position="31"/>
        <end position="253"/>
    </location>
</feature>
<dbReference type="NCBIfam" id="NF003517">
    <property type="entry name" value="PRK05182.2-3"/>
    <property type="match status" value="1"/>
</dbReference>
<dbReference type="SUPFAM" id="SSF56553">
    <property type="entry name" value="Insert subdomain of RNA polymerase alpha subunit"/>
    <property type="match status" value="1"/>
</dbReference>
<dbReference type="InterPro" id="IPR011262">
    <property type="entry name" value="DNA-dir_RNA_pol_insert"/>
</dbReference>
<dbReference type="EMBL" id="NVUK01000006">
    <property type="protein sequence ID" value="PCI78404.1"/>
    <property type="molecule type" value="Genomic_DNA"/>
</dbReference>
<evidence type="ECO:0000256" key="9">
    <source>
        <dbReference type="ARBA" id="ARBA00033070"/>
    </source>
</evidence>
<dbReference type="Pfam" id="PF01000">
    <property type="entry name" value="RNA_pol_A_bac"/>
    <property type="match status" value="1"/>
</dbReference>
<organism evidence="13 14">
    <name type="scientific">Aerophobetes bacterium</name>
    <dbReference type="NCBI Taxonomy" id="2030807"/>
    <lineage>
        <taxon>Bacteria</taxon>
        <taxon>Candidatus Aerophobota</taxon>
    </lineage>
</organism>
<gene>
    <name evidence="11" type="primary">rpoA</name>
    <name evidence="13" type="ORF">COB21_00800</name>
</gene>
<dbReference type="CDD" id="cd06928">
    <property type="entry name" value="RNAP_alpha_NTD"/>
    <property type="match status" value="1"/>
</dbReference>
<evidence type="ECO:0000256" key="5">
    <source>
        <dbReference type="ARBA" id="ARBA00022679"/>
    </source>
</evidence>
<dbReference type="GO" id="GO:0006351">
    <property type="term" value="P:DNA-templated transcription"/>
    <property type="evidence" value="ECO:0007669"/>
    <property type="project" value="UniProtKB-UniRule"/>
</dbReference>
<dbReference type="InterPro" id="IPR011263">
    <property type="entry name" value="DNA-dir_RNA_pol_RpoA/D/Rpb3"/>
</dbReference>
<accession>A0A2A4X7C2</accession>
<dbReference type="InterPro" id="IPR036603">
    <property type="entry name" value="RBP11-like"/>
</dbReference>